<dbReference type="AlphaFoldDB" id="A0A4Q0SY13"/>
<dbReference type="RefSeq" id="WP_128915589.1">
    <property type="nucleotide sequence ID" value="NZ_RDSM01000006.1"/>
</dbReference>
<keyword evidence="2" id="KW-0732">Signal</keyword>
<gene>
    <name evidence="3" type="ORF">GRAN_5020</name>
</gene>
<reference evidence="4" key="2">
    <citation type="submission" date="2019-02" db="EMBL/GenBank/DDBJ databases">
        <title>Granulicella sibirica sp. nov., a psychrotolerant acidobacterium isolated from an organic soil layer in forested tundra, West Siberia.</title>
        <authorList>
            <person name="Oshkin I.Y."/>
            <person name="Kulichevskaya I.S."/>
            <person name="Rijpstra W.I.C."/>
            <person name="Sinninghe Damste J.S."/>
            <person name="Rakitin A.L."/>
            <person name="Ravin N.V."/>
            <person name="Dedysh S.N."/>
        </authorList>
    </citation>
    <scope>NUCLEOTIDE SEQUENCE [LARGE SCALE GENOMIC DNA]</scope>
    <source>
        <strain evidence="4">AF10</strain>
    </source>
</reference>
<feature type="signal peptide" evidence="2">
    <location>
        <begin position="1"/>
        <end position="20"/>
    </location>
</feature>
<name>A0A4Q0SY13_9BACT</name>
<accession>A0A4Q0SY13</accession>
<feature type="compositionally biased region" description="Basic and acidic residues" evidence="1">
    <location>
        <begin position="49"/>
        <end position="60"/>
    </location>
</feature>
<evidence type="ECO:0000313" key="4">
    <source>
        <dbReference type="Proteomes" id="UP000289437"/>
    </source>
</evidence>
<sequence length="60" mass="6958">MKPFSMKLLFFLLAALAVSSAGFVHLSISRAHQAKQLREQKQIQQDDEDYRRQLEATKTH</sequence>
<feature type="chain" id="PRO_5020517520" evidence="2">
    <location>
        <begin position="21"/>
        <end position="60"/>
    </location>
</feature>
<evidence type="ECO:0000313" key="3">
    <source>
        <dbReference type="EMBL" id="RXH54051.1"/>
    </source>
</evidence>
<comment type="caution">
    <text evidence="3">The sequence shown here is derived from an EMBL/GenBank/DDBJ whole genome shotgun (WGS) entry which is preliminary data.</text>
</comment>
<organism evidence="3 4">
    <name type="scientific">Granulicella sibirica</name>
    <dbReference type="NCBI Taxonomy" id="2479048"/>
    <lineage>
        <taxon>Bacteria</taxon>
        <taxon>Pseudomonadati</taxon>
        <taxon>Acidobacteriota</taxon>
        <taxon>Terriglobia</taxon>
        <taxon>Terriglobales</taxon>
        <taxon>Acidobacteriaceae</taxon>
        <taxon>Granulicella</taxon>
    </lineage>
</organism>
<keyword evidence="4" id="KW-1185">Reference proteome</keyword>
<protein>
    <submittedName>
        <fullName evidence="3">Uncharacterized protein</fullName>
    </submittedName>
</protein>
<feature type="region of interest" description="Disordered" evidence="1">
    <location>
        <begin position="37"/>
        <end position="60"/>
    </location>
</feature>
<dbReference type="EMBL" id="RDSM01000006">
    <property type="protein sequence ID" value="RXH54051.1"/>
    <property type="molecule type" value="Genomic_DNA"/>
</dbReference>
<dbReference type="Proteomes" id="UP000289437">
    <property type="component" value="Unassembled WGS sequence"/>
</dbReference>
<evidence type="ECO:0000256" key="1">
    <source>
        <dbReference type="SAM" id="MobiDB-lite"/>
    </source>
</evidence>
<evidence type="ECO:0000256" key="2">
    <source>
        <dbReference type="SAM" id="SignalP"/>
    </source>
</evidence>
<proteinExistence type="predicted"/>
<reference evidence="3 4" key="1">
    <citation type="submission" date="2018-11" db="EMBL/GenBank/DDBJ databases">
        <authorList>
            <person name="Mardanov A.V."/>
            <person name="Ravin N.V."/>
            <person name="Dedysh S.N."/>
        </authorList>
    </citation>
    <scope>NUCLEOTIDE SEQUENCE [LARGE SCALE GENOMIC DNA]</scope>
    <source>
        <strain evidence="3 4">AF10</strain>
    </source>
</reference>